<evidence type="ECO:0008006" key="4">
    <source>
        <dbReference type="Google" id="ProtNLM"/>
    </source>
</evidence>
<dbReference type="EMBL" id="CP055898">
    <property type="protein sequence ID" value="QKX54575.1"/>
    <property type="molecule type" value="Genomic_DNA"/>
</dbReference>
<dbReference type="GeneID" id="55989172"/>
<dbReference type="OrthoDB" id="412788at2759"/>
<organism evidence="2 3">
    <name type="scientific">Talaromyces rugulosus</name>
    <name type="common">Penicillium rugulosum</name>
    <dbReference type="NCBI Taxonomy" id="121627"/>
    <lineage>
        <taxon>Eukaryota</taxon>
        <taxon>Fungi</taxon>
        <taxon>Dikarya</taxon>
        <taxon>Ascomycota</taxon>
        <taxon>Pezizomycotina</taxon>
        <taxon>Eurotiomycetes</taxon>
        <taxon>Eurotiomycetidae</taxon>
        <taxon>Eurotiales</taxon>
        <taxon>Trichocomaceae</taxon>
        <taxon>Talaromyces</taxon>
        <taxon>Talaromyces sect. Islandici</taxon>
    </lineage>
</organism>
<dbReference type="Proteomes" id="UP000509510">
    <property type="component" value="Chromosome I"/>
</dbReference>
<protein>
    <recommendedName>
        <fullName evidence="4">CmcJ-like methyltransferase</fullName>
    </recommendedName>
</protein>
<accession>A0A7H8QM08</accession>
<evidence type="ECO:0000313" key="2">
    <source>
        <dbReference type="EMBL" id="QKX54575.1"/>
    </source>
</evidence>
<sequence length="296" mass="34795">MNENQHYWAFCFYLIHRLMESSIRYLARSPIFEKEKAFSTDFPVDHVEGARRTNNEVDDRLVTVAEIKNSSQWKLDVHGFCLLHADTHLDRKDVYTKKKEIQNDYWYEIEAILHKNFPQYSRIEGFDLTVRKRDPDFPAVMRAYRPEYEQPSSTAHSDYSQKGGFLALQHCFPGQDDYWKDKEFDMLKSLSVWRILAPTDDWPLALCDYTTIDPKEDIRLNDTIRRDLVGECSLLHYNQAHRWYYFKNQGINDLIVFRNSNSHGKLPLGGFHAAVSNPNAKGAPRESVEVRVVAFY</sequence>
<reference evidence="3" key="1">
    <citation type="submission" date="2020-06" db="EMBL/GenBank/DDBJ databases">
        <title>A chromosome-scale genome assembly of Talaromyces rugulosus W13939.</title>
        <authorList>
            <person name="Wang B."/>
            <person name="Guo L."/>
            <person name="Ye K."/>
            <person name="Wang L."/>
        </authorList>
    </citation>
    <scope>NUCLEOTIDE SEQUENCE [LARGE SCALE GENOMIC DNA]</scope>
    <source>
        <strain evidence="3">W13939</strain>
    </source>
</reference>
<dbReference type="KEGG" id="trg:TRUGW13939_01662"/>
<dbReference type="PANTHER" id="PTHR34598">
    <property type="entry name" value="BLL6449 PROTEIN"/>
    <property type="match status" value="1"/>
</dbReference>
<proteinExistence type="inferred from homology"/>
<keyword evidence="3" id="KW-1185">Reference proteome</keyword>
<comment type="similarity">
    <text evidence="1">Belongs to the asaB hydroxylase/desaturase family.</text>
</comment>
<name>A0A7H8QM08_TALRU</name>
<dbReference type="InterPro" id="IPR044053">
    <property type="entry name" value="AsaB-like"/>
</dbReference>
<dbReference type="AlphaFoldDB" id="A0A7H8QM08"/>
<dbReference type="PANTHER" id="PTHR34598:SF3">
    <property type="entry name" value="OXIDOREDUCTASE AN1597"/>
    <property type="match status" value="1"/>
</dbReference>
<dbReference type="GO" id="GO:0016491">
    <property type="term" value="F:oxidoreductase activity"/>
    <property type="evidence" value="ECO:0007669"/>
    <property type="project" value="InterPro"/>
</dbReference>
<evidence type="ECO:0000256" key="1">
    <source>
        <dbReference type="ARBA" id="ARBA00023604"/>
    </source>
</evidence>
<evidence type="ECO:0000313" key="3">
    <source>
        <dbReference type="Proteomes" id="UP000509510"/>
    </source>
</evidence>
<gene>
    <name evidence="2" type="ORF">TRUGW13939_01662</name>
</gene>
<dbReference type="RefSeq" id="XP_035340754.1">
    <property type="nucleotide sequence ID" value="XM_035484861.1"/>
</dbReference>
<dbReference type="NCBIfam" id="NF041278">
    <property type="entry name" value="CmcJ_NvfI_EfuI"/>
    <property type="match status" value="1"/>
</dbReference>